<keyword evidence="6" id="KW-0677">Repeat</keyword>
<name>L1IB49_GUITC</name>
<evidence type="ECO:0000256" key="1">
    <source>
        <dbReference type="ARBA" id="ARBA00004229"/>
    </source>
</evidence>
<evidence type="ECO:0000256" key="9">
    <source>
        <dbReference type="ARBA" id="ARBA00022840"/>
    </source>
</evidence>
<dbReference type="eggNOG" id="KOG0927">
    <property type="taxonomic scope" value="Eukaryota"/>
</dbReference>
<dbReference type="OrthoDB" id="6500128at2759"/>
<gene>
    <name evidence="15" type="ORF">GUITHDRAFT_148122</name>
</gene>
<dbReference type="PROSITE" id="PS00211">
    <property type="entry name" value="ABC_TRANSPORTER_1"/>
    <property type="match status" value="1"/>
</dbReference>
<evidence type="ECO:0000256" key="8">
    <source>
        <dbReference type="ARBA" id="ARBA00022801"/>
    </source>
</evidence>
<dbReference type="AlphaFoldDB" id="L1IB49"/>
<evidence type="ECO:0000259" key="14">
    <source>
        <dbReference type="PROSITE" id="PS50893"/>
    </source>
</evidence>
<dbReference type="GeneID" id="17289876"/>
<dbReference type="GO" id="GO:0045900">
    <property type="term" value="P:negative regulation of translational elongation"/>
    <property type="evidence" value="ECO:0007669"/>
    <property type="project" value="InterPro"/>
</dbReference>
<dbReference type="GO" id="GO:0005524">
    <property type="term" value="F:ATP binding"/>
    <property type="evidence" value="ECO:0007669"/>
    <property type="project" value="UniProtKB-KW"/>
</dbReference>
<dbReference type="InterPro" id="IPR027417">
    <property type="entry name" value="P-loop_NTPase"/>
</dbReference>
<organism evidence="15">
    <name type="scientific">Guillardia theta (strain CCMP2712)</name>
    <name type="common">Cryptophyte</name>
    <dbReference type="NCBI Taxonomy" id="905079"/>
    <lineage>
        <taxon>Eukaryota</taxon>
        <taxon>Cryptophyceae</taxon>
        <taxon>Pyrenomonadales</taxon>
        <taxon>Geminigeraceae</taxon>
        <taxon>Guillardia</taxon>
    </lineage>
</organism>
<dbReference type="NCBIfam" id="TIGR03719">
    <property type="entry name" value="ABC_ABC_ChvD"/>
    <property type="match status" value="1"/>
</dbReference>
<reference evidence="16" key="3">
    <citation type="submission" date="2016-03" db="UniProtKB">
        <authorList>
            <consortium name="EnsemblProtists"/>
        </authorList>
    </citation>
    <scope>IDENTIFICATION</scope>
</reference>
<keyword evidence="17" id="KW-1185">Reference proteome</keyword>
<evidence type="ECO:0000256" key="7">
    <source>
        <dbReference type="ARBA" id="ARBA00022741"/>
    </source>
</evidence>
<keyword evidence="12" id="KW-0648">Protein biosynthesis</keyword>
<dbReference type="GO" id="GO:0016887">
    <property type="term" value="F:ATP hydrolysis activity"/>
    <property type="evidence" value="ECO:0007669"/>
    <property type="project" value="InterPro"/>
</dbReference>
<keyword evidence="9" id="KW-0067">ATP-binding</keyword>
<keyword evidence="11" id="KW-0694">RNA-binding</keyword>
<keyword evidence="8" id="KW-0378">Hydrolase</keyword>
<evidence type="ECO:0000256" key="11">
    <source>
        <dbReference type="ARBA" id="ARBA00022884"/>
    </source>
</evidence>
<comment type="subcellular location">
    <subcellularLocation>
        <location evidence="1">Plastid</location>
        <location evidence="1">Chloroplast</location>
    </subcellularLocation>
</comment>
<accession>L1IB49</accession>
<dbReference type="FunFam" id="3.40.50.300:FF:000183">
    <property type="entry name" value="ABC transporter ATP-binding protein yjjK"/>
    <property type="match status" value="1"/>
</dbReference>
<evidence type="ECO:0000313" key="15">
    <source>
        <dbReference type="EMBL" id="EKX33144.1"/>
    </source>
</evidence>
<dbReference type="InterPro" id="IPR003439">
    <property type="entry name" value="ABC_transporter-like_ATP-bd"/>
</dbReference>
<dbReference type="PROSITE" id="PS50893">
    <property type="entry name" value="ABC_TRANSPORTER_2"/>
    <property type="match status" value="2"/>
</dbReference>
<proteinExistence type="inferred from homology"/>
<keyword evidence="4" id="KW-0820">tRNA-binding</keyword>
<dbReference type="Proteomes" id="UP000011087">
    <property type="component" value="Unassembled WGS sequence"/>
</dbReference>
<dbReference type="Pfam" id="PF00005">
    <property type="entry name" value="ABC_tran"/>
    <property type="match status" value="2"/>
</dbReference>
<dbReference type="EMBL" id="JH993154">
    <property type="protein sequence ID" value="EKX33144.1"/>
    <property type="molecule type" value="Genomic_DNA"/>
</dbReference>
<evidence type="ECO:0000256" key="2">
    <source>
        <dbReference type="ARBA" id="ARBA00005868"/>
    </source>
</evidence>
<keyword evidence="10" id="KW-0810">Translation regulation</keyword>
<sequence>MARSSRTAVTPLGLSMQLSSVNRNKGGKKKGGKGAAKSNAADKPARQTSQVLDTDKREYIYQMYKLGKRLPSGKQVLQDINLAFYPGAKIGVLGNNGAGKSTLMRIMSGQDENYEGDAAPARWAKIGYLEQEPKLSEDKTVIENIEESVKEIRELVARYGKISKELTDEGISDDAKEKLMNEMERVQNGIEASNGWELDRMLERAMDALRCPDPNSSVSVLSGGERRRVALCKLLLQRPDLLLLDEPTNHLDAEAKPHSVAWLEQFLGSYQGTCVAITHDRYFLDNVAQWILELDQGKGIPYEGNYQTFLDKKTERMRQEKKQASALQKELEKELEWIRSSPKARQAKSKSRIQAYDELLERSQEMEKRTGAAQLYVPAGPKLGTQVVEIEGVTKAFGDRLLYEDLTLSLPRGGIVGVIGPNGCGKSTLFRMIAGEQQPDKGTIKVGETVKLMYVTQDRLGLDGDKSVFESINDGYELMNLGQREINVRQYLGWFNFKGADQQKKVANLLQLAMTLKENGNLLLLDEPTNDLDVDTLRALEDALIDFPGCAVVISHDRYFLDRVATHILAFEGEECKPFFWEGNFQSYEENRINRMGNTEPTRIKYRPLPAM</sequence>
<dbReference type="FunFam" id="3.40.50.300:FF:000011">
    <property type="entry name" value="Putative ABC transporter ATP-binding component"/>
    <property type="match status" value="1"/>
</dbReference>
<dbReference type="CDD" id="cd03221">
    <property type="entry name" value="ABCF_EF-3"/>
    <property type="match status" value="2"/>
</dbReference>
<dbReference type="InterPro" id="IPR017871">
    <property type="entry name" value="ABC_transporter-like_CS"/>
</dbReference>
<dbReference type="HAMAP" id="MF_00847">
    <property type="entry name" value="EttA"/>
    <property type="match status" value="1"/>
</dbReference>
<evidence type="ECO:0000256" key="6">
    <source>
        <dbReference type="ARBA" id="ARBA00022737"/>
    </source>
</evidence>
<dbReference type="GO" id="GO:0019843">
    <property type="term" value="F:rRNA binding"/>
    <property type="evidence" value="ECO:0007669"/>
    <property type="project" value="UniProtKB-KW"/>
</dbReference>
<evidence type="ECO:0000256" key="10">
    <source>
        <dbReference type="ARBA" id="ARBA00022845"/>
    </source>
</evidence>
<dbReference type="InterPro" id="IPR003593">
    <property type="entry name" value="AAA+_ATPase"/>
</dbReference>
<dbReference type="GO" id="GO:0006412">
    <property type="term" value="P:translation"/>
    <property type="evidence" value="ECO:0007669"/>
    <property type="project" value="UniProtKB-KW"/>
</dbReference>
<evidence type="ECO:0000256" key="12">
    <source>
        <dbReference type="ARBA" id="ARBA00022917"/>
    </source>
</evidence>
<dbReference type="PaxDb" id="55529-EKX33144"/>
<dbReference type="SUPFAM" id="SSF52540">
    <property type="entry name" value="P-loop containing nucleoside triphosphate hydrolases"/>
    <property type="match status" value="2"/>
</dbReference>
<evidence type="ECO:0000313" key="16">
    <source>
        <dbReference type="EnsemblProtists" id="EKX33144"/>
    </source>
</evidence>
<evidence type="ECO:0000256" key="5">
    <source>
        <dbReference type="ARBA" id="ARBA00022730"/>
    </source>
</evidence>
<dbReference type="EnsemblProtists" id="EKX33144">
    <property type="protein sequence ID" value="EKX33144"/>
    <property type="gene ID" value="GUITHDRAFT_148122"/>
</dbReference>
<dbReference type="HOGENOM" id="CLU_000604_36_0_1"/>
<reference evidence="15 17" key="1">
    <citation type="journal article" date="2012" name="Nature">
        <title>Algal genomes reveal evolutionary mosaicism and the fate of nucleomorphs.</title>
        <authorList>
            <consortium name="DOE Joint Genome Institute"/>
            <person name="Curtis B.A."/>
            <person name="Tanifuji G."/>
            <person name="Burki F."/>
            <person name="Gruber A."/>
            <person name="Irimia M."/>
            <person name="Maruyama S."/>
            <person name="Arias M.C."/>
            <person name="Ball S.G."/>
            <person name="Gile G.H."/>
            <person name="Hirakawa Y."/>
            <person name="Hopkins J.F."/>
            <person name="Kuo A."/>
            <person name="Rensing S.A."/>
            <person name="Schmutz J."/>
            <person name="Symeonidi A."/>
            <person name="Elias M."/>
            <person name="Eveleigh R.J."/>
            <person name="Herman E.K."/>
            <person name="Klute M.J."/>
            <person name="Nakayama T."/>
            <person name="Obornik M."/>
            <person name="Reyes-Prieto A."/>
            <person name="Armbrust E.V."/>
            <person name="Aves S.J."/>
            <person name="Beiko R.G."/>
            <person name="Coutinho P."/>
            <person name="Dacks J.B."/>
            <person name="Durnford D.G."/>
            <person name="Fast N.M."/>
            <person name="Green B.R."/>
            <person name="Grisdale C.J."/>
            <person name="Hempel F."/>
            <person name="Henrissat B."/>
            <person name="Hoppner M.P."/>
            <person name="Ishida K."/>
            <person name="Kim E."/>
            <person name="Koreny L."/>
            <person name="Kroth P.G."/>
            <person name="Liu Y."/>
            <person name="Malik S.B."/>
            <person name="Maier U.G."/>
            <person name="McRose D."/>
            <person name="Mock T."/>
            <person name="Neilson J.A."/>
            <person name="Onodera N.T."/>
            <person name="Poole A.M."/>
            <person name="Pritham E.J."/>
            <person name="Richards T.A."/>
            <person name="Rocap G."/>
            <person name="Roy S.W."/>
            <person name="Sarai C."/>
            <person name="Schaack S."/>
            <person name="Shirato S."/>
            <person name="Slamovits C.H."/>
            <person name="Spencer D.F."/>
            <person name="Suzuki S."/>
            <person name="Worden A.Z."/>
            <person name="Zauner S."/>
            <person name="Barry K."/>
            <person name="Bell C."/>
            <person name="Bharti A.K."/>
            <person name="Crow J.A."/>
            <person name="Grimwood J."/>
            <person name="Kramer R."/>
            <person name="Lindquist E."/>
            <person name="Lucas S."/>
            <person name="Salamov A."/>
            <person name="McFadden G.I."/>
            <person name="Lane C.E."/>
            <person name="Keeling P.J."/>
            <person name="Gray M.W."/>
            <person name="Grigoriev I.V."/>
            <person name="Archibald J.M."/>
        </authorList>
    </citation>
    <scope>NUCLEOTIDE SEQUENCE</scope>
    <source>
        <strain evidence="15 17">CCMP2712</strain>
    </source>
</reference>
<dbReference type="RefSeq" id="XP_005820124.1">
    <property type="nucleotide sequence ID" value="XM_005820067.1"/>
</dbReference>
<dbReference type="GO" id="GO:0009507">
    <property type="term" value="C:chloroplast"/>
    <property type="evidence" value="ECO:0007669"/>
    <property type="project" value="UniProtKB-SubCell"/>
</dbReference>
<dbReference type="PANTHER" id="PTHR43858:SF1">
    <property type="entry name" value="ABC TRANSPORTER-RELATED PROTEIN"/>
    <property type="match status" value="1"/>
</dbReference>
<evidence type="ECO:0000313" key="17">
    <source>
        <dbReference type="Proteomes" id="UP000011087"/>
    </source>
</evidence>
<dbReference type="SMART" id="SM00382">
    <property type="entry name" value="AAA"/>
    <property type="match status" value="2"/>
</dbReference>
<dbReference type="OMA" id="VHIAKMI"/>
<evidence type="ECO:0000256" key="13">
    <source>
        <dbReference type="SAM" id="MobiDB-lite"/>
    </source>
</evidence>
<keyword evidence="3" id="KW-0963">Cytoplasm</keyword>
<dbReference type="NCBIfam" id="NF008775">
    <property type="entry name" value="PRK11819.1"/>
    <property type="match status" value="1"/>
</dbReference>
<feature type="domain" description="ABC transporter" evidence="14">
    <location>
        <begin position="61"/>
        <end position="321"/>
    </location>
</feature>
<dbReference type="InterPro" id="IPR022374">
    <property type="entry name" value="EttA"/>
</dbReference>
<keyword evidence="7" id="KW-0547">Nucleotide-binding</keyword>
<evidence type="ECO:0000256" key="3">
    <source>
        <dbReference type="ARBA" id="ARBA00022490"/>
    </source>
</evidence>
<evidence type="ECO:0000256" key="4">
    <source>
        <dbReference type="ARBA" id="ARBA00022555"/>
    </source>
</evidence>
<reference evidence="17" key="2">
    <citation type="submission" date="2012-11" db="EMBL/GenBank/DDBJ databases">
        <authorList>
            <person name="Kuo A."/>
            <person name="Curtis B.A."/>
            <person name="Tanifuji G."/>
            <person name="Burki F."/>
            <person name="Gruber A."/>
            <person name="Irimia M."/>
            <person name="Maruyama S."/>
            <person name="Arias M.C."/>
            <person name="Ball S.G."/>
            <person name="Gile G.H."/>
            <person name="Hirakawa Y."/>
            <person name="Hopkins J.F."/>
            <person name="Rensing S.A."/>
            <person name="Schmutz J."/>
            <person name="Symeonidi A."/>
            <person name="Elias M."/>
            <person name="Eveleigh R.J."/>
            <person name="Herman E.K."/>
            <person name="Klute M.J."/>
            <person name="Nakayama T."/>
            <person name="Obornik M."/>
            <person name="Reyes-Prieto A."/>
            <person name="Armbrust E.V."/>
            <person name="Aves S.J."/>
            <person name="Beiko R.G."/>
            <person name="Coutinho P."/>
            <person name="Dacks J.B."/>
            <person name="Durnford D.G."/>
            <person name="Fast N.M."/>
            <person name="Green B.R."/>
            <person name="Grisdale C."/>
            <person name="Hempe F."/>
            <person name="Henrissat B."/>
            <person name="Hoppner M.P."/>
            <person name="Ishida K.-I."/>
            <person name="Kim E."/>
            <person name="Koreny L."/>
            <person name="Kroth P.G."/>
            <person name="Liu Y."/>
            <person name="Malik S.-B."/>
            <person name="Maier U.G."/>
            <person name="McRose D."/>
            <person name="Mock T."/>
            <person name="Neilson J.A."/>
            <person name="Onodera N.T."/>
            <person name="Poole A.M."/>
            <person name="Pritham E.J."/>
            <person name="Richards T.A."/>
            <person name="Rocap G."/>
            <person name="Roy S.W."/>
            <person name="Sarai C."/>
            <person name="Schaack S."/>
            <person name="Shirato S."/>
            <person name="Slamovits C.H."/>
            <person name="Spencer D.F."/>
            <person name="Suzuki S."/>
            <person name="Worden A.Z."/>
            <person name="Zauner S."/>
            <person name="Barry K."/>
            <person name="Bell C."/>
            <person name="Bharti A.K."/>
            <person name="Crow J.A."/>
            <person name="Grimwood J."/>
            <person name="Kramer R."/>
            <person name="Lindquist E."/>
            <person name="Lucas S."/>
            <person name="Salamov A."/>
            <person name="McFadden G.I."/>
            <person name="Lane C.E."/>
            <person name="Keeling P.J."/>
            <person name="Gray M.W."/>
            <person name="Grigoriev I.V."/>
            <person name="Archibald J.M."/>
        </authorList>
    </citation>
    <scope>NUCLEOTIDE SEQUENCE</scope>
    <source>
        <strain evidence="17">CCMP2712</strain>
    </source>
</reference>
<feature type="domain" description="ABC transporter" evidence="14">
    <location>
        <begin position="388"/>
        <end position="598"/>
    </location>
</feature>
<dbReference type="Pfam" id="PF12848">
    <property type="entry name" value="ABC_tran_Xtn"/>
    <property type="match status" value="1"/>
</dbReference>
<dbReference type="InterPro" id="IPR032781">
    <property type="entry name" value="ABC_tran_Xtn"/>
</dbReference>
<dbReference type="KEGG" id="gtt:GUITHDRAFT_148122"/>
<comment type="similarity">
    <text evidence="2">Belongs to the ABC transporter superfamily. ABCF family. Translational throttle EttA subfamily.</text>
</comment>
<feature type="region of interest" description="Disordered" evidence="13">
    <location>
        <begin position="1"/>
        <end position="50"/>
    </location>
</feature>
<keyword evidence="5" id="KW-0699">rRNA-binding</keyword>
<dbReference type="GO" id="GO:0000049">
    <property type="term" value="F:tRNA binding"/>
    <property type="evidence" value="ECO:0007669"/>
    <property type="project" value="UniProtKB-KW"/>
</dbReference>
<dbReference type="Gene3D" id="3.40.50.300">
    <property type="entry name" value="P-loop containing nucleotide triphosphate hydrolases"/>
    <property type="match status" value="2"/>
</dbReference>
<dbReference type="STRING" id="905079.L1IB49"/>
<dbReference type="PANTHER" id="PTHR43858">
    <property type="entry name" value="ENERGY-DEPENDENT TRANSLATIONAL THROTTLE PROTEIN ETTA"/>
    <property type="match status" value="1"/>
</dbReference>
<protein>
    <recommendedName>
        <fullName evidence="14">ABC transporter domain-containing protein</fullName>
    </recommendedName>
</protein>